<name>A0A6B3W0G3_9BACI</name>
<dbReference type="EMBL" id="JACEIO010000027">
    <property type="protein sequence ID" value="MBA4537740.1"/>
    <property type="molecule type" value="Genomic_DNA"/>
</dbReference>
<sequence>MGGHHRFKPEKAAKLLDPKREELLPIKEVLALLKIKEDEIIADLGCGNGYLTVPLLSKAKHVYAVDIEPKMLELLKERIDGEKINDITYVVSNLEQIDLNTNSVDKAVVAFVAHEIAHLDKAIGEFKRMIRQNGTILIIDWEAVEMEMGPPVHERIPSEQLKQSFEEYGFKVTLGHLNSGIYYLKAQIK</sequence>
<gene>
    <name evidence="3" type="ORF">G4D64_10915</name>
    <name evidence="2" type="ORF">H1Z61_11520</name>
</gene>
<dbReference type="SUPFAM" id="SSF53335">
    <property type="entry name" value="S-adenosyl-L-methionine-dependent methyltransferases"/>
    <property type="match status" value="1"/>
</dbReference>
<dbReference type="Proteomes" id="UP000472971">
    <property type="component" value="Unassembled WGS sequence"/>
</dbReference>
<dbReference type="RefSeq" id="WP_163242387.1">
    <property type="nucleotide sequence ID" value="NZ_JAAIWN010000025.1"/>
</dbReference>
<dbReference type="Proteomes" id="UP000570010">
    <property type="component" value="Unassembled WGS sequence"/>
</dbReference>
<feature type="domain" description="Methyltransferase type 11" evidence="1">
    <location>
        <begin position="43"/>
        <end position="138"/>
    </location>
</feature>
<protein>
    <submittedName>
        <fullName evidence="3">Class I SAM-dependent methyltransferase</fullName>
    </submittedName>
</protein>
<evidence type="ECO:0000259" key="1">
    <source>
        <dbReference type="Pfam" id="PF08241"/>
    </source>
</evidence>
<evidence type="ECO:0000313" key="4">
    <source>
        <dbReference type="Proteomes" id="UP000472971"/>
    </source>
</evidence>
<dbReference type="EMBL" id="JAAIWN010000025">
    <property type="protein sequence ID" value="NEY81997.1"/>
    <property type="molecule type" value="Genomic_DNA"/>
</dbReference>
<comment type="caution">
    <text evidence="3">The sequence shown here is derived from an EMBL/GenBank/DDBJ whole genome shotgun (WGS) entry which is preliminary data.</text>
</comment>
<keyword evidence="3" id="KW-0808">Transferase</keyword>
<dbReference type="Gene3D" id="3.40.50.150">
    <property type="entry name" value="Vaccinia Virus protein VP39"/>
    <property type="match status" value="1"/>
</dbReference>
<reference evidence="3 4" key="1">
    <citation type="submission" date="2020-02" db="EMBL/GenBank/DDBJ databases">
        <title>Bacillus aquiflavi sp. nov., isolated from yellow water of strong flavor Chinese baijiu in Yibin region of China.</title>
        <authorList>
            <person name="Xie J."/>
        </authorList>
    </citation>
    <scope>NUCLEOTIDE SEQUENCE [LARGE SCALE GENOMIC DNA]</scope>
    <source>
        <strain evidence="3 4">3H-10</strain>
    </source>
</reference>
<dbReference type="Pfam" id="PF08241">
    <property type="entry name" value="Methyltransf_11"/>
    <property type="match status" value="1"/>
</dbReference>
<evidence type="ECO:0000313" key="5">
    <source>
        <dbReference type="Proteomes" id="UP000570010"/>
    </source>
</evidence>
<dbReference type="CDD" id="cd02440">
    <property type="entry name" value="AdoMet_MTases"/>
    <property type="match status" value="1"/>
</dbReference>
<keyword evidence="3" id="KW-0489">Methyltransferase</keyword>
<dbReference type="AlphaFoldDB" id="A0A6B3W0G3"/>
<dbReference type="InterPro" id="IPR029063">
    <property type="entry name" value="SAM-dependent_MTases_sf"/>
</dbReference>
<evidence type="ECO:0000313" key="2">
    <source>
        <dbReference type="EMBL" id="MBA4537740.1"/>
    </source>
</evidence>
<dbReference type="GO" id="GO:0008757">
    <property type="term" value="F:S-adenosylmethionine-dependent methyltransferase activity"/>
    <property type="evidence" value="ECO:0007669"/>
    <property type="project" value="InterPro"/>
</dbReference>
<dbReference type="PANTHER" id="PTHR43591:SF24">
    <property type="entry name" value="2-METHOXY-6-POLYPRENYL-1,4-BENZOQUINOL METHYLASE, MITOCHONDRIAL"/>
    <property type="match status" value="1"/>
</dbReference>
<dbReference type="GO" id="GO:0032259">
    <property type="term" value="P:methylation"/>
    <property type="evidence" value="ECO:0007669"/>
    <property type="project" value="UniProtKB-KW"/>
</dbReference>
<evidence type="ECO:0000313" key="3">
    <source>
        <dbReference type="EMBL" id="NEY81997.1"/>
    </source>
</evidence>
<organism evidence="3 4">
    <name type="scientific">Bacillus aquiflavi</name>
    <dbReference type="NCBI Taxonomy" id="2672567"/>
    <lineage>
        <taxon>Bacteria</taxon>
        <taxon>Bacillati</taxon>
        <taxon>Bacillota</taxon>
        <taxon>Bacilli</taxon>
        <taxon>Bacillales</taxon>
        <taxon>Bacillaceae</taxon>
        <taxon>Bacillus</taxon>
    </lineage>
</organism>
<dbReference type="PANTHER" id="PTHR43591">
    <property type="entry name" value="METHYLTRANSFERASE"/>
    <property type="match status" value="1"/>
</dbReference>
<accession>A0A6B3W0G3</accession>
<keyword evidence="4" id="KW-1185">Reference proteome</keyword>
<proteinExistence type="predicted"/>
<reference evidence="2 5" key="2">
    <citation type="submission" date="2020-07" db="EMBL/GenBank/DDBJ databases">
        <authorList>
            <person name="Feng H."/>
        </authorList>
    </citation>
    <scope>NUCLEOTIDE SEQUENCE [LARGE SCALE GENOMIC DNA]</scope>
    <source>
        <strain evidence="5">s-12</strain>
        <strain evidence="2">S-12</strain>
    </source>
</reference>
<dbReference type="InterPro" id="IPR013216">
    <property type="entry name" value="Methyltransf_11"/>
</dbReference>